<dbReference type="SUPFAM" id="SSF56436">
    <property type="entry name" value="C-type lectin-like"/>
    <property type="match status" value="1"/>
</dbReference>
<dbReference type="AlphaFoldDB" id="A0A495VCX7"/>
<dbReference type="SUPFAM" id="SSF52200">
    <property type="entry name" value="Toll/Interleukin receptor TIR domain"/>
    <property type="match status" value="1"/>
</dbReference>
<dbReference type="InterPro" id="IPR049052">
    <property type="entry name" value="nSTAND1"/>
</dbReference>
<dbReference type="SUPFAM" id="SSF52540">
    <property type="entry name" value="P-loop containing nucleoside triphosphate hydrolases"/>
    <property type="match status" value="1"/>
</dbReference>
<dbReference type="PROSITE" id="PS50104">
    <property type="entry name" value="TIR"/>
    <property type="match status" value="1"/>
</dbReference>
<dbReference type="EMBL" id="RBXL01000001">
    <property type="protein sequence ID" value="RKT46630.1"/>
    <property type="molecule type" value="Genomic_DNA"/>
</dbReference>
<evidence type="ECO:0000259" key="1">
    <source>
        <dbReference type="PROSITE" id="PS50104"/>
    </source>
</evidence>
<gene>
    <name evidence="2" type="ORF">BDD21_4154</name>
</gene>
<dbReference type="Pfam" id="PF20703">
    <property type="entry name" value="nSTAND1"/>
    <property type="match status" value="1"/>
</dbReference>
<sequence>MTTLFISHSSHDKTWAETIHAALRGRGYQTLFLDSHPDDGIHAGAKWERTLWQRLRQSRGMVVLCSRHWLRSPWCVAEAMMARERGKPLFLLAKPDVIDGRIAKGNASDEPATVLPDFLKDTQFISLSGLSDEEVLERLWRGLEAEGLKDDFPLPERPYPGLGAFQETDAAIFFGRDEAIERVRGVLNRRRKRNTAGFVLVLGASGCGKSSLVRAGVLPRLVPSVSAHAARTAWVVAPPFLGGRGLEGLAAALTLAFPADHPGRVGLRDRLKALALDTDGTAAAALCEIGHTLLTARGLAEGHVLLVLDQLEEVFGTAPRSDARALLRLLLEASAAEFSPILILATMRSDFLNDFQQFPGAAERYEDVTLDPMPPDRFGELIEGPAGRFGLRLGPGLTEQLVADTRYDDALPLLAYTLEQLHQKHGAGGELSVQQYRDLFPAIERRSPDGTTAAYRGVAAAIKHTADAALRDLGYQGLGADDPRLRDLRRAFFSLARVGEAGQFTRRTVLWSQLPASCSRVLQHLVEQRLLVSGADAGGRPTLTVAHEALFRVWDTLHGWLATDRKALALRAQIEDAAADWATAGRTEGRQWPEDRVLDAVAEIGRSGVSLDDVGDPETVRAFLGPTDHGDLETLPGLGADLDEAKGSGRYGEAWRLPLSHAARASLGTRLALLGDCRPGVGLGADGLPDIDWCRVAGGEVAIEIRENPDGPTSAIIATLTRPVAPFRIGRYPVTIAQFQAFLADCYRAGEWRLPPGFPADPPADYPPPKHRARYGNHPADSVNWWDATLFCHWLGTRLGAAIRLPTEFEWQRAATGGEPGRIYPWGSDWDPLREPWRANTFESELGRSTAVGLYPLGGSPTGALDMAGTLYEWCLNAFNKPDETGLQIAQEDRRAVRGGSWDVNQINARSAARFRSSPYNRFNYLGFRVLCASPIPGH</sequence>
<dbReference type="InterPro" id="IPR042095">
    <property type="entry name" value="SUMF_sf"/>
</dbReference>
<dbReference type="GO" id="GO:0007165">
    <property type="term" value="P:signal transduction"/>
    <property type="evidence" value="ECO:0007669"/>
    <property type="project" value="InterPro"/>
</dbReference>
<dbReference type="Proteomes" id="UP000274556">
    <property type="component" value="Unassembled WGS sequence"/>
</dbReference>
<evidence type="ECO:0000313" key="2">
    <source>
        <dbReference type="EMBL" id="RKT46630.1"/>
    </source>
</evidence>
<dbReference type="Pfam" id="PF13676">
    <property type="entry name" value="TIR_2"/>
    <property type="match status" value="1"/>
</dbReference>
<keyword evidence="3" id="KW-1185">Reference proteome</keyword>
<dbReference type="PANTHER" id="PTHR23150:SF19">
    <property type="entry name" value="FORMYLGLYCINE-GENERATING ENZYME"/>
    <property type="match status" value="1"/>
</dbReference>
<evidence type="ECO:0000313" key="3">
    <source>
        <dbReference type="Proteomes" id="UP000274556"/>
    </source>
</evidence>
<dbReference type="InterPro" id="IPR035897">
    <property type="entry name" value="Toll_tir_struct_dom_sf"/>
</dbReference>
<dbReference type="PANTHER" id="PTHR23150">
    <property type="entry name" value="SULFATASE MODIFYING FACTOR 1, 2"/>
    <property type="match status" value="1"/>
</dbReference>
<dbReference type="InterPro" id="IPR051043">
    <property type="entry name" value="Sulfatase_Mod_Factor_Kinase"/>
</dbReference>
<accession>A0A495VCX7</accession>
<dbReference type="Pfam" id="PF03781">
    <property type="entry name" value="FGE-sulfatase"/>
    <property type="match status" value="1"/>
</dbReference>
<dbReference type="InterPro" id="IPR027417">
    <property type="entry name" value="P-loop_NTPase"/>
</dbReference>
<reference evidence="2 3" key="1">
    <citation type="submission" date="2018-10" db="EMBL/GenBank/DDBJ databases">
        <title>Genomic Encyclopedia of Archaeal and Bacterial Type Strains, Phase II (KMG-II): from individual species to whole genera.</title>
        <authorList>
            <person name="Goeker M."/>
        </authorList>
    </citation>
    <scope>NUCLEOTIDE SEQUENCE [LARGE SCALE GENOMIC DNA]</scope>
    <source>
        <strain evidence="2 3">DSM 235</strain>
    </source>
</reference>
<comment type="caution">
    <text evidence="2">The sequence shown here is derived from an EMBL/GenBank/DDBJ whole genome shotgun (WGS) entry which is preliminary data.</text>
</comment>
<dbReference type="Gene3D" id="3.40.50.10140">
    <property type="entry name" value="Toll/interleukin-1 receptor homology (TIR) domain"/>
    <property type="match status" value="1"/>
</dbReference>
<dbReference type="GO" id="GO:0120147">
    <property type="term" value="F:formylglycine-generating oxidase activity"/>
    <property type="evidence" value="ECO:0007669"/>
    <property type="project" value="TreeGrafter"/>
</dbReference>
<dbReference type="Gene3D" id="3.40.50.300">
    <property type="entry name" value="P-loop containing nucleotide triphosphate hydrolases"/>
    <property type="match status" value="1"/>
</dbReference>
<dbReference type="Gene3D" id="3.90.1580.10">
    <property type="entry name" value="paralog of FGE (formylglycine-generating enzyme)"/>
    <property type="match status" value="1"/>
</dbReference>
<dbReference type="RefSeq" id="WP_170164843.1">
    <property type="nucleotide sequence ID" value="NZ_RBXL01000001.1"/>
</dbReference>
<protein>
    <submittedName>
        <fullName evidence="2">Formylglycine-generating enzyme required for sulfatase activity</fullName>
    </submittedName>
</protein>
<proteinExistence type="predicted"/>
<dbReference type="InterPro" id="IPR005532">
    <property type="entry name" value="SUMF_dom"/>
</dbReference>
<dbReference type="InterPro" id="IPR000157">
    <property type="entry name" value="TIR_dom"/>
</dbReference>
<feature type="domain" description="TIR" evidence="1">
    <location>
        <begin position="1"/>
        <end position="126"/>
    </location>
</feature>
<organism evidence="2 3">
    <name type="scientific">Thiocapsa rosea</name>
    <dbReference type="NCBI Taxonomy" id="69360"/>
    <lineage>
        <taxon>Bacteria</taxon>
        <taxon>Pseudomonadati</taxon>
        <taxon>Pseudomonadota</taxon>
        <taxon>Gammaproteobacteria</taxon>
        <taxon>Chromatiales</taxon>
        <taxon>Chromatiaceae</taxon>
        <taxon>Thiocapsa</taxon>
    </lineage>
</organism>
<dbReference type="InterPro" id="IPR016187">
    <property type="entry name" value="CTDL_fold"/>
</dbReference>
<name>A0A495VCX7_9GAMM</name>